<proteinExistence type="predicted"/>
<name>A0A1K1MKM4_RUMFL</name>
<dbReference type="AlphaFoldDB" id="A0A1K1MKM4"/>
<organism evidence="1 2">
    <name type="scientific">Ruminococcus flavefaciens</name>
    <dbReference type="NCBI Taxonomy" id="1265"/>
    <lineage>
        <taxon>Bacteria</taxon>
        <taxon>Bacillati</taxon>
        <taxon>Bacillota</taxon>
        <taxon>Clostridia</taxon>
        <taxon>Eubacteriales</taxon>
        <taxon>Oscillospiraceae</taxon>
        <taxon>Ruminococcus</taxon>
    </lineage>
</organism>
<gene>
    <name evidence="1" type="ORF">SAMN02910280_1297</name>
</gene>
<dbReference type="RefSeq" id="WP_072299652.1">
    <property type="nucleotide sequence ID" value="NZ_FPIP01000002.1"/>
</dbReference>
<reference evidence="1 2" key="1">
    <citation type="submission" date="2016-11" db="EMBL/GenBank/DDBJ databases">
        <authorList>
            <person name="Jaros S."/>
            <person name="Januszkiewicz K."/>
            <person name="Wedrychowicz H."/>
        </authorList>
    </citation>
    <scope>NUCLEOTIDE SEQUENCE [LARGE SCALE GENOMIC DNA]</scope>
    <source>
        <strain evidence="1 2">YL228</strain>
    </source>
</reference>
<evidence type="ECO:0008006" key="3">
    <source>
        <dbReference type="Google" id="ProtNLM"/>
    </source>
</evidence>
<dbReference type="EMBL" id="FPIP01000002">
    <property type="protein sequence ID" value="SFW23704.1"/>
    <property type="molecule type" value="Genomic_DNA"/>
</dbReference>
<evidence type="ECO:0000313" key="2">
    <source>
        <dbReference type="Proteomes" id="UP000183461"/>
    </source>
</evidence>
<accession>A0A1K1MKM4</accession>
<sequence length="312" mass="36551">MRVRFHLPDFSGSFKLNLLFAEMLKNRPDFFREGVEIASVYGVFPPCLWNGGRSQGGNTDKNYMKTVIREFNNRGIPLRFTFTNIMLEKKHLSDERCNMMLHLANNGMNEVIVASPILEDYIRKEFPQYKLTSSTCKRLNSKEALMAELEKDYHVVVADYDLNNKFDILEDMPRKKDIELLVNACCQPECQGRLQHYKDISQQQIAFCNHIKKYPNVPFDLEKYDPNHFSACPYSKRSIFDIKELKTHISPEAIWEKYVPMGFEQFKIEGRTASTLNKVETYMYYMAKPELREEARYFLLGMMEDSGALIFT</sequence>
<dbReference type="Proteomes" id="UP000183461">
    <property type="component" value="Unassembled WGS sequence"/>
</dbReference>
<protein>
    <recommendedName>
        <fullName evidence="3">Collagenase-like protease, PrtC family</fullName>
    </recommendedName>
</protein>
<evidence type="ECO:0000313" key="1">
    <source>
        <dbReference type="EMBL" id="SFW23704.1"/>
    </source>
</evidence>